<accession>A0A6P8L2E5</accession>
<reference evidence="2" key="1">
    <citation type="submission" date="2025-08" db="UniProtKB">
        <authorList>
            <consortium name="RefSeq"/>
        </authorList>
    </citation>
    <scope>IDENTIFICATION</scope>
    <source>
        <strain evidence="2">Mau12</strain>
        <tissue evidence="2">Whole Body</tissue>
    </source>
</reference>
<evidence type="ECO:0000313" key="1">
    <source>
        <dbReference type="Proteomes" id="UP000515162"/>
    </source>
</evidence>
<name>A0A6P8L2E5_DROMA</name>
<dbReference type="RefSeq" id="XP_033170169.1">
    <property type="nucleotide sequence ID" value="XM_033314278.1"/>
</dbReference>
<gene>
    <name evidence="2" type="primary">LOC117147405</name>
</gene>
<keyword evidence="1" id="KW-1185">Reference proteome</keyword>
<dbReference type="Proteomes" id="UP000515162">
    <property type="component" value="Chromosome X"/>
</dbReference>
<protein>
    <submittedName>
        <fullName evidence="2">Uncharacterized protein LOC117147405</fullName>
    </submittedName>
</protein>
<organism evidence="1 2">
    <name type="scientific">Drosophila mauritiana</name>
    <name type="common">Fruit fly</name>
    <dbReference type="NCBI Taxonomy" id="7226"/>
    <lineage>
        <taxon>Eukaryota</taxon>
        <taxon>Metazoa</taxon>
        <taxon>Ecdysozoa</taxon>
        <taxon>Arthropoda</taxon>
        <taxon>Hexapoda</taxon>
        <taxon>Insecta</taxon>
        <taxon>Pterygota</taxon>
        <taxon>Neoptera</taxon>
        <taxon>Endopterygota</taxon>
        <taxon>Diptera</taxon>
        <taxon>Brachycera</taxon>
        <taxon>Muscomorpha</taxon>
        <taxon>Ephydroidea</taxon>
        <taxon>Drosophilidae</taxon>
        <taxon>Drosophila</taxon>
        <taxon>Sophophora</taxon>
    </lineage>
</organism>
<dbReference type="GeneID" id="117147405"/>
<evidence type="ECO:0000313" key="2">
    <source>
        <dbReference type="RefSeq" id="XP_033170169.1"/>
    </source>
</evidence>
<dbReference type="AlphaFoldDB" id="A0A6P8L2E5"/>
<sequence>MSLRKSDISQLVIQCIDAVGGSAPKSVILSAVSTATRIKFRGLDRKIEDALNKLIVRCMIHEHDGNYYIKHARDEITASDSHSGNEDSD</sequence>
<proteinExistence type="predicted"/>